<dbReference type="InterPro" id="IPR011991">
    <property type="entry name" value="ArsR-like_HTH"/>
</dbReference>
<evidence type="ECO:0000259" key="4">
    <source>
        <dbReference type="PROSITE" id="PS50987"/>
    </source>
</evidence>
<evidence type="ECO:0000256" key="3">
    <source>
        <dbReference type="ARBA" id="ARBA00023163"/>
    </source>
</evidence>
<dbReference type="SMART" id="SM00418">
    <property type="entry name" value="HTH_ARSR"/>
    <property type="match status" value="1"/>
</dbReference>
<keyword evidence="3" id="KW-0804">Transcription</keyword>
<keyword evidence="1" id="KW-0805">Transcription regulation</keyword>
<dbReference type="SUPFAM" id="SSF46785">
    <property type="entry name" value="Winged helix' DNA-binding domain"/>
    <property type="match status" value="1"/>
</dbReference>
<proteinExistence type="predicted"/>
<dbReference type="CDD" id="cd00090">
    <property type="entry name" value="HTH_ARSR"/>
    <property type="match status" value="1"/>
</dbReference>
<sequence length="109" mass="11341">MDTKDVLAALAAIAQESRLAVFRLLVQVGPVGMAASKIAEHLDVAPSSLSFHLKELTHARLITSRAEGRFIIYSADVAVMNGLIGYLTENCCGGIPCGPAGCGTTPTAQ</sequence>
<dbReference type="Gene3D" id="1.10.10.10">
    <property type="entry name" value="Winged helix-like DNA-binding domain superfamily/Winged helix DNA-binding domain"/>
    <property type="match status" value="1"/>
</dbReference>
<comment type="caution">
    <text evidence="5">The sequence shown here is derived from an EMBL/GenBank/DDBJ whole genome shotgun (WGS) entry which is preliminary data.</text>
</comment>
<reference evidence="5 6" key="1">
    <citation type="submission" date="2019-12" db="EMBL/GenBank/DDBJ databases">
        <title>Novel species isolated from a subtropical stream in China.</title>
        <authorList>
            <person name="Lu H."/>
        </authorList>
    </citation>
    <scope>NUCLEOTIDE SEQUENCE [LARGE SCALE GENOMIC DNA]</scope>
    <source>
        <strain evidence="5 6">FT94W</strain>
    </source>
</reference>
<evidence type="ECO:0000256" key="2">
    <source>
        <dbReference type="ARBA" id="ARBA00023125"/>
    </source>
</evidence>
<dbReference type="PANTHER" id="PTHR43132:SF2">
    <property type="entry name" value="ARSENICAL RESISTANCE OPERON REPRESSOR ARSR-RELATED"/>
    <property type="match status" value="1"/>
</dbReference>
<evidence type="ECO:0000313" key="5">
    <source>
        <dbReference type="EMBL" id="MYM35797.1"/>
    </source>
</evidence>
<keyword evidence="6" id="KW-1185">Reference proteome</keyword>
<dbReference type="Pfam" id="PF12840">
    <property type="entry name" value="HTH_20"/>
    <property type="match status" value="1"/>
</dbReference>
<name>A0ABW9VAJ9_9BURK</name>
<dbReference type="NCBIfam" id="NF033788">
    <property type="entry name" value="HTH_metalloreg"/>
    <property type="match status" value="1"/>
</dbReference>
<protein>
    <submittedName>
        <fullName evidence="5">Metalloregulator ArsR/SmtB family transcription factor</fullName>
    </submittedName>
</protein>
<evidence type="ECO:0000313" key="6">
    <source>
        <dbReference type="Proteomes" id="UP000449678"/>
    </source>
</evidence>
<organism evidence="5 6">
    <name type="scientific">Duganella lactea</name>
    <dbReference type="NCBI Taxonomy" id="2692173"/>
    <lineage>
        <taxon>Bacteria</taxon>
        <taxon>Pseudomonadati</taxon>
        <taxon>Pseudomonadota</taxon>
        <taxon>Betaproteobacteria</taxon>
        <taxon>Burkholderiales</taxon>
        <taxon>Oxalobacteraceae</taxon>
        <taxon>Telluria group</taxon>
        <taxon>Duganella</taxon>
    </lineage>
</organism>
<dbReference type="InterPro" id="IPR036388">
    <property type="entry name" value="WH-like_DNA-bd_sf"/>
</dbReference>
<dbReference type="RefSeq" id="WP_160991171.1">
    <property type="nucleotide sequence ID" value="NZ_WWCO01000010.1"/>
</dbReference>
<evidence type="ECO:0000256" key="1">
    <source>
        <dbReference type="ARBA" id="ARBA00023015"/>
    </source>
</evidence>
<dbReference type="InterPro" id="IPR001845">
    <property type="entry name" value="HTH_ArsR_DNA-bd_dom"/>
</dbReference>
<gene>
    <name evidence="5" type="ORF">GTP38_15790</name>
</gene>
<dbReference type="Proteomes" id="UP000449678">
    <property type="component" value="Unassembled WGS sequence"/>
</dbReference>
<dbReference type="InterPro" id="IPR036390">
    <property type="entry name" value="WH_DNA-bd_sf"/>
</dbReference>
<feature type="domain" description="HTH arsR-type" evidence="4">
    <location>
        <begin position="1"/>
        <end position="95"/>
    </location>
</feature>
<dbReference type="PANTHER" id="PTHR43132">
    <property type="entry name" value="ARSENICAL RESISTANCE OPERON REPRESSOR ARSR-RELATED"/>
    <property type="match status" value="1"/>
</dbReference>
<dbReference type="PROSITE" id="PS50987">
    <property type="entry name" value="HTH_ARSR_2"/>
    <property type="match status" value="1"/>
</dbReference>
<accession>A0ABW9VAJ9</accession>
<dbReference type="InterPro" id="IPR051011">
    <property type="entry name" value="Metal_resp_trans_reg"/>
</dbReference>
<dbReference type="EMBL" id="WWCO01000010">
    <property type="protein sequence ID" value="MYM35797.1"/>
    <property type="molecule type" value="Genomic_DNA"/>
</dbReference>
<keyword evidence="2" id="KW-0238">DNA-binding</keyword>
<dbReference type="PRINTS" id="PR00778">
    <property type="entry name" value="HTHARSR"/>
</dbReference>